<sequence>MQDSRVTALLIISQNSQSIPPSLFVSLGFSLYRYSFQGLVVRSLGTDKKLWRDEVIKIFDGFIVLTSFPVVMAKSGHGSALRLIFAFVAVLAILSTLGVSIAALVFVTKIYNNQNTYGPQVVNNLNLPAPNEVPSTDPKFSSYNDVVQLFKQSLNVNADPCNDFYAYTCGAFNGDMGFDVSDNINAANMASQLTNTEYIATAPRPVQQTAWFFNACVNALQNWNQLVADGAQVTNAINRYAAGLPGSFASQTQFPFPMLNQNKDVTKWPSPIGLGYLIGQLAGFEGILTLISPYVDTNWKDPTGPDGFAFYLDQPTTFLPYTYYIKNWASSKASLTSRITATMQLLAQVQKVKLNNATLSKDVADIVQLDYLLATKYSTDETTRRQYERSYNPNTISQLNSAYPSVSWHTLIPLSTGPAENATAKVLMPTKKGTPYNFFIVMEPVQLQKLLAALVDGNPDGITPRALVNYFYYRLVDAYSDYLPWPSSASESVRSRVAIVKGHLGKPKHVVPEKQKAAKRQIDDISAAQTNCAFQTVDMMMYANARVLIDKIYPDNSSRVNVREHVAKVASSIVIGFRSMIDQLNWMTPATKRGAYSKIDNLVKNIAYPDWITDDAALTAYHQQLTINKTDAYFDMVYNANQFNIFVSFDQLVQGAADRTGFNGPPGVTNAWYQPELNSITFPAGILKQPFYDYNWPSAVNFGAMGVIAGHELTHGFDDEGVQWDGVGALAGWMDAQSKANFTSMAQCVVNEYSGFCPLDKSKYGAAACIDGAQTQGENIADNGGIHSAFRAYRNYINLYGADPELPDSQFKSFTADQLFFLAFAQVWCQVNPSDAAMERQILVDVHSPSIYRVWGTIQNFPAFKNAFNCPVSKYAPDNHCNVWVSDIDTTFGKPDIKTDLNIVDTPKITSRDVDKYNAFKSAVDYYQSSVNVSVDPCQDFWSYACGSFDKPVSFTTARAQNLVYMANQLQLPSYQSTIKNSTALTKEKMFFDACLVATKTAQTEDQLLIANNYILKKVNKLAGILGQNFSLVFNNKVSAMPTAAQLGDALGYLSFEEGVDTFVTPSVDTNWIDNTKGYRMFVDQNTAYLSKTYYQPAAWVIEKPKYLATALDVVQRFSKQEGGKKRPGNKIALNFSTDDDTRRTFNRSWNLQAVSSLNGRYPFVDWDKYLAHVPTIARNIASAQTYQISFVEPVMIKTLSDAFSKFDATTVVNYLFLRLLLGNAQYIPSYASAFANMHEESILLGLSRRKTIPNFRFPPAADNAPNGPGCAGAANNLMQYANGRVFVDYMYPKPSDVVNIRTVAGGIIRNVINAFQGMIDQLDWMTPDTKKIAYDKTVNVLQNIAFPDWIRNDSSLDAYYKDLSIVKTDNYYDIYDKLVKYNILIQYRQLTFATTDRNDFLGQPGTVNAWYQPELNSITFPAGILVPPYFHPLWPPSINYGGMGLVAGHELTHGFDDQGIQWDKTGNLNVWMDKNSTDGFKNMAQCVINEYNQFCPLNATNYHPNCVKGSQTQGENIADNGGIHSAFRAYRTHLALDGPDPLLPDRLLGQFTHDQLFFLNFAQVWCEVRRTDDALYSQIMNDPHSPSMYRVYGTIQNYPAFQTAFNCPTGSPYAPTKHCDVWSCSQVGATLAEAAPTRPRRAPERPGPRSALTANSQLRCKVNGARGGFRSRKEYPATTEGAVAPAKKQTVWRRVFLGVFHVLSIQNMLFLKILFLVTGFSVPVAANSDWDHYDDEDLALSIPADAVGVPAQYRNIVLKQQKERNKKKDVLENRCHCTYGDGICDGNFTCIKQDNAACYHAVEEVFNKGLRRMETWHKFGCATLERGSSASHLTCNSWRTAHRHAKSIACCYEGNYCNKDLEPPPYAGIYEHDLPGSEFEFEMKNRHGLMIFFVVLGSFVAISLIVFSLLLFLQRLRKSEVHDFKDEEKSAMLEPEDSGSGSGSGKATLIQRTVAQDLAIIKVIGRGRYGEVRKATYRGSYVAVKTFYTTEEDSWKNERDVYQTHMLNHENILQFVAADICSEDSITQMLLVTDYHELGSLSDYLRREETLSTDEALRLIYSSMCGIEHLHTAVHGTGSRRKPEIAHRDIKSKNIIVKRAGVCCIADFGLAVRFENEGLLPEKVNVQVGTKRYMAPEVLSRTLNPNDFSQFKMADIYSFALVMWEIARRVEDNTSAQKAEEFSAGDAHECCESSGLGESLSSDSNPPRLHRQKPSVDISLKAKPYVPPFEGMVENDPSFDEMRYVVCELQKRPPLEDAWVKGNNSALCHLTKLMRDCWEKSPQSRHTALKIKKDVLKLIEEEDKKNSQKLSLPFANSVTRPDADSGFKETAS</sequence>
<evidence type="ECO:0000256" key="2">
    <source>
        <dbReference type="ARBA" id="ARBA00007357"/>
    </source>
</evidence>
<dbReference type="InterPro" id="IPR045860">
    <property type="entry name" value="Snake_toxin-like_sf"/>
</dbReference>
<dbReference type="InterPro" id="IPR024079">
    <property type="entry name" value="MetalloPept_cat_dom_sf"/>
</dbReference>
<keyword evidence="12" id="KW-1133">Transmembrane helix</keyword>
<dbReference type="PROSITE" id="PS00107">
    <property type="entry name" value="PROTEIN_KINASE_ATP"/>
    <property type="match status" value="1"/>
</dbReference>
<dbReference type="EMBL" id="CAJGYM010000024">
    <property type="protein sequence ID" value="CAD6191977.1"/>
    <property type="molecule type" value="Genomic_DNA"/>
</dbReference>
<dbReference type="CDD" id="cd08662">
    <property type="entry name" value="M13"/>
    <property type="match status" value="2"/>
</dbReference>
<evidence type="ECO:0000256" key="11">
    <source>
        <dbReference type="SAM" id="MobiDB-lite"/>
    </source>
</evidence>
<evidence type="ECO:0000256" key="3">
    <source>
        <dbReference type="ARBA" id="ARBA00022670"/>
    </source>
</evidence>
<evidence type="ECO:0000256" key="5">
    <source>
        <dbReference type="ARBA" id="ARBA00022741"/>
    </source>
</evidence>
<dbReference type="Pfam" id="PF00069">
    <property type="entry name" value="Pkinase"/>
    <property type="match status" value="1"/>
</dbReference>
<dbReference type="InterPro" id="IPR011009">
    <property type="entry name" value="Kinase-like_dom_sf"/>
</dbReference>
<dbReference type="InterPro" id="IPR000718">
    <property type="entry name" value="Peptidase_M13"/>
</dbReference>
<dbReference type="SMART" id="SM00467">
    <property type="entry name" value="GS"/>
    <property type="match status" value="1"/>
</dbReference>
<dbReference type="InterPro" id="IPR017441">
    <property type="entry name" value="Protein_kinase_ATP_BS"/>
</dbReference>
<dbReference type="PROSITE" id="PS50011">
    <property type="entry name" value="PROTEIN_KINASE_DOM"/>
    <property type="match status" value="1"/>
</dbReference>
<dbReference type="Gene3D" id="3.40.390.10">
    <property type="entry name" value="Collagenase (Catalytic Domain)"/>
    <property type="match status" value="2"/>
</dbReference>
<keyword evidence="12" id="KW-0472">Membrane</keyword>
<dbReference type="Pfam" id="PF01431">
    <property type="entry name" value="Peptidase_M13"/>
    <property type="match status" value="2"/>
</dbReference>
<dbReference type="SUPFAM" id="SSF56112">
    <property type="entry name" value="Protein kinase-like (PK-like)"/>
    <property type="match status" value="1"/>
</dbReference>
<comment type="caution">
    <text evidence="15">The sequence shown here is derived from an EMBL/GenBank/DDBJ whole genome shotgun (WGS) entry which is preliminary data.</text>
</comment>
<dbReference type="CDD" id="cd14056">
    <property type="entry name" value="STKc_TGFbR_I"/>
    <property type="match status" value="1"/>
</dbReference>
<evidence type="ECO:0000256" key="9">
    <source>
        <dbReference type="ARBA" id="ARBA00023049"/>
    </source>
</evidence>
<feature type="region of interest" description="Disordered" evidence="11">
    <location>
        <begin position="2194"/>
        <end position="2214"/>
    </location>
</feature>
<dbReference type="Gene3D" id="1.10.1380.10">
    <property type="entry name" value="Neutral endopeptidase , domain2"/>
    <property type="match status" value="2"/>
</dbReference>
<feature type="transmembrane region" description="Helical" evidence="12">
    <location>
        <begin position="1890"/>
        <end position="1914"/>
    </location>
</feature>
<keyword evidence="7" id="KW-0862">Zinc</keyword>
<feature type="transmembrane region" description="Helical" evidence="12">
    <location>
        <begin position="84"/>
        <end position="107"/>
    </location>
</feature>
<evidence type="ECO:0000256" key="10">
    <source>
        <dbReference type="PROSITE-ProRule" id="PRU10141"/>
    </source>
</evidence>
<proteinExistence type="inferred from homology"/>
<dbReference type="PANTHER" id="PTHR11733">
    <property type="entry name" value="ZINC METALLOPROTEASE FAMILY M13 NEPRILYSIN-RELATED"/>
    <property type="match status" value="1"/>
</dbReference>
<evidence type="ECO:0000259" key="14">
    <source>
        <dbReference type="PROSITE" id="PS51256"/>
    </source>
</evidence>
<dbReference type="InterPro" id="IPR008753">
    <property type="entry name" value="Peptidase_M13_N"/>
</dbReference>
<dbReference type="GO" id="GO:0005886">
    <property type="term" value="C:plasma membrane"/>
    <property type="evidence" value="ECO:0007669"/>
    <property type="project" value="TreeGrafter"/>
</dbReference>
<dbReference type="SMART" id="SM00220">
    <property type="entry name" value="S_TKc"/>
    <property type="match status" value="1"/>
</dbReference>
<comment type="similarity">
    <text evidence="2">Belongs to the peptidase M13 family.</text>
</comment>
<keyword evidence="3" id="KW-0645">Protease</keyword>
<name>A0A8S1H9A6_9PELO</name>
<dbReference type="GO" id="GO:0046872">
    <property type="term" value="F:metal ion binding"/>
    <property type="evidence" value="ECO:0007669"/>
    <property type="project" value="UniProtKB-KW"/>
</dbReference>
<feature type="region of interest" description="Disordered" evidence="11">
    <location>
        <begin position="1928"/>
        <end position="1947"/>
    </location>
</feature>
<dbReference type="PROSITE" id="PS51256">
    <property type="entry name" value="GS"/>
    <property type="match status" value="1"/>
</dbReference>
<dbReference type="PANTHER" id="PTHR11733:SF240">
    <property type="entry name" value="GH14155P-RELATED"/>
    <property type="match status" value="1"/>
</dbReference>
<dbReference type="InterPro" id="IPR000719">
    <property type="entry name" value="Prot_kinase_dom"/>
</dbReference>
<dbReference type="SUPFAM" id="SSF57302">
    <property type="entry name" value="Snake toxin-like"/>
    <property type="match status" value="1"/>
</dbReference>
<dbReference type="InterPro" id="IPR008271">
    <property type="entry name" value="Ser/Thr_kinase_AS"/>
</dbReference>
<keyword evidence="8 10" id="KW-0067">ATP-binding</keyword>
<dbReference type="Gene3D" id="3.30.200.20">
    <property type="entry name" value="Phosphorylase Kinase, domain 1"/>
    <property type="match status" value="1"/>
</dbReference>
<dbReference type="Pfam" id="PF05649">
    <property type="entry name" value="Peptidase_M13_N"/>
    <property type="match status" value="2"/>
</dbReference>
<keyword evidence="9" id="KW-0482">Metalloprotease</keyword>
<feature type="compositionally biased region" description="Basic and acidic residues" evidence="11">
    <location>
        <begin position="2322"/>
        <end position="2333"/>
    </location>
</feature>
<feature type="compositionally biased region" description="Low complexity" evidence="11">
    <location>
        <begin position="2194"/>
        <end position="2203"/>
    </location>
</feature>
<dbReference type="GO" id="GO:0005524">
    <property type="term" value="F:ATP binding"/>
    <property type="evidence" value="ECO:0007669"/>
    <property type="project" value="UniProtKB-UniRule"/>
</dbReference>
<reference evidence="15" key="1">
    <citation type="submission" date="2020-10" db="EMBL/GenBank/DDBJ databases">
        <authorList>
            <person name="Kikuchi T."/>
        </authorList>
    </citation>
    <scope>NUCLEOTIDE SEQUENCE</scope>
    <source>
        <strain evidence="15">NKZ352</strain>
    </source>
</reference>
<feature type="compositionally biased region" description="Polar residues" evidence="11">
    <location>
        <begin position="2309"/>
        <end position="2320"/>
    </location>
</feature>
<dbReference type="Gene3D" id="1.10.510.10">
    <property type="entry name" value="Transferase(Phosphotransferase) domain 1"/>
    <property type="match status" value="1"/>
</dbReference>
<evidence type="ECO:0000256" key="8">
    <source>
        <dbReference type="ARBA" id="ARBA00022840"/>
    </source>
</evidence>
<dbReference type="CDD" id="cd23586">
    <property type="entry name" value="TFP_LU_ECD_sma6"/>
    <property type="match status" value="1"/>
</dbReference>
<evidence type="ECO:0000313" key="15">
    <source>
        <dbReference type="EMBL" id="CAD6191977.1"/>
    </source>
</evidence>
<dbReference type="OrthoDB" id="6475849at2759"/>
<dbReference type="InterPro" id="IPR042089">
    <property type="entry name" value="Peptidase_M13_dom_2"/>
</dbReference>
<dbReference type="PRINTS" id="PR00786">
    <property type="entry name" value="NEPRILYSIN"/>
</dbReference>
<evidence type="ECO:0000313" key="16">
    <source>
        <dbReference type="Proteomes" id="UP000835052"/>
    </source>
</evidence>
<dbReference type="Proteomes" id="UP000835052">
    <property type="component" value="Unassembled WGS sequence"/>
</dbReference>
<organism evidence="15 16">
    <name type="scientific">Caenorhabditis auriculariae</name>
    <dbReference type="NCBI Taxonomy" id="2777116"/>
    <lineage>
        <taxon>Eukaryota</taxon>
        <taxon>Metazoa</taxon>
        <taxon>Ecdysozoa</taxon>
        <taxon>Nematoda</taxon>
        <taxon>Chromadorea</taxon>
        <taxon>Rhabditida</taxon>
        <taxon>Rhabditina</taxon>
        <taxon>Rhabditomorpha</taxon>
        <taxon>Rhabditoidea</taxon>
        <taxon>Rhabditidae</taxon>
        <taxon>Peloderinae</taxon>
        <taxon>Caenorhabditis</taxon>
    </lineage>
</organism>
<dbReference type="InterPro" id="IPR018497">
    <property type="entry name" value="Peptidase_M13_C"/>
</dbReference>
<accession>A0A8S1H9A6</accession>
<evidence type="ECO:0000256" key="12">
    <source>
        <dbReference type="SAM" id="Phobius"/>
    </source>
</evidence>
<evidence type="ECO:0000256" key="7">
    <source>
        <dbReference type="ARBA" id="ARBA00022833"/>
    </source>
</evidence>
<dbReference type="SUPFAM" id="SSF55486">
    <property type="entry name" value="Metalloproteases ('zincins'), catalytic domain"/>
    <property type="match status" value="2"/>
</dbReference>
<evidence type="ECO:0000259" key="13">
    <source>
        <dbReference type="PROSITE" id="PS50011"/>
    </source>
</evidence>
<keyword evidence="4" id="KW-0479">Metal-binding</keyword>
<dbReference type="GO" id="GO:0004222">
    <property type="term" value="F:metalloendopeptidase activity"/>
    <property type="evidence" value="ECO:0007669"/>
    <property type="project" value="InterPro"/>
</dbReference>
<keyword evidence="6" id="KW-0378">Hydrolase</keyword>
<feature type="binding site" evidence="10">
    <location>
        <position position="1986"/>
    </location>
    <ligand>
        <name>ATP</name>
        <dbReference type="ChEBI" id="CHEBI:30616"/>
    </ligand>
</feature>
<evidence type="ECO:0000256" key="1">
    <source>
        <dbReference type="ARBA" id="ARBA00001947"/>
    </source>
</evidence>
<evidence type="ECO:0000256" key="6">
    <source>
        <dbReference type="ARBA" id="ARBA00022801"/>
    </source>
</evidence>
<gene>
    <name evidence="15" type="ORF">CAUJ_LOCUS7896</name>
</gene>
<evidence type="ECO:0008006" key="17">
    <source>
        <dbReference type="Google" id="ProtNLM"/>
    </source>
</evidence>
<keyword evidence="16" id="KW-1185">Reference proteome</keyword>
<keyword evidence="12" id="KW-0812">Transmembrane</keyword>
<dbReference type="InterPro" id="IPR003605">
    <property type="entry name" value="GS_dom"/>
</dbReference>
<protein>
    <recommendedName>
        <fullName evidence="17">Guanylate cyclase</fullName>
    </recommendedName>
</protein>
<dbReference type="GO" id="GO:0016485">
    <property type="term" value="P:protein processing"/>
    <property type="evidence" value="ECO:0007669"/>
    <property type="project" value="TreeGrafter"/>
</dbReference>
<dbReference type="PROSITE" id="PS00108">
    <property type="entry name" value="PROTEIN_KINASE_ST"/>
    <property type="match status" value="1"/>
</dbReference>
<feature type="domain" description="GS" evidence="14">
    <location>
        <begin position="1920"/>
        <end position="1958"/>
    </location>
</feature>
<dbReference type="Gene3D" id="2.10.60.10">
    <property type="entry name" value="CD59"/>
    <property type="match status" value="1"/>
</dbReference>
<comment type="cofactor">
    <cofactor evidence="1">
        <name>Zn(2+)</name>
        <dbReference type="ChEBI" id="CHEBI:29105"/>
    </cofactor>
</comment>
<feature type="region of interest" description="Disordered" evidence="11">
    <location>
        <begin position="2303"/>
        <end position="2333"/>
    </location>
</feature>
<evidence type="ECO:0000256" key="4">
    <source>
        <dbReference type="ARBA" id="ARBA00022723"/>
    </source>
</evidence>
<dbReference type="PROSITE" id="PS51885">
    <property type="entry name" value="NEPRILYSIN"/>
    <property type="match status" value="2"/>
</dbReference>
<keyword evidence="5 10" id="KW-0547">Nucleotide-binding</keyword>
<feature type="domain" description="Protein kinase" evidence="13">
    <location>
        <begin position="1959"/>
        <end position="2300"/>
    </location>
</feature>
<dbReference type="GO" id="GO:0004675">
    <property type="term" value="F:transmembrane receptor protein serine/threonine kinase activity"/>
    <property type="evidence" value="ECO:0007669"/>
    <property type="project" value="InterPro"/>
</dbReference>